<dbReference type="InterPro" id="IPR023616">
    <property type="entry name" value="Cyt_c_oxase-like_su1_dom"/>
</dbReference>
<dbReference type="GO" id="GO:0015990">
    <property type="term" value="P:electron transport coupled proton transport"/>
    <property type="evidence" value="ECO:0007669"/>
    <property type="project" value="TreeGrafter"/>
</dbReference>
<dbReference type="GO" id="GO:0022904">
    <property type="term" value="P:respiratory electron transport chain"/>
    <property type="evidence" value="ECO:0007669"/>
    <property type="project" value="TreeGrafter"/>
</dbReference>
<gene>
    <name evidence="3" type="ORF">S01H1_57128</name>
</gene>
<dbReference type="AlphaFoldDB" id="X0W0Q6"/>
<proteinExistence type="predicted"/>
<feature type="transmembrane region" description="Helical" evidence="1">
    <location>
        <begin position="173"/>
        <end position="195"/>
    </location>
</feature>
<feature type="transmembrane region" description="Helical" evidence="1">
    <location>
        <begin position="130"/>
        <end position="153"/>
    </location>
</feature>
<protein>
    <recommendedName>
        <fullName evidence="2">Cytochrome oxidase subunit I profile domain-containing protein</fullName>
    </recommendedName>
</protein>
<evidence type="ECO:0000259" key="2">
    <source>
        <dbReference type="PROSITE" id="PS50855"/>
    </source>
</evidence>
<dbReference type="GO" id="GO:0004129">
    <property type="term" value="F:cytochrome-c oxidase activity"/>
    <property type="evidence" value="ECO:0007669"/>
    <property type="project" value="InterPro"/>
</dbReference>
<dbReference type="EMBL" id="BARS01037242">
    <property type="protein sequence ID" value="GAG24100.1"/>
    <property type="molecule type" value="Genomic_DNA"/>
</dbReference>
<dbReference type="InterPro" id="IPR000883">
    <property type="entry name" value="Cyt_C_Oxase_1"/>
</dbReference>
<reference evidence="3" key="1">
    <citation type="journal article" date="2014" name="Front. Microbiol.">
        <title>High frequency of phylogenetically diverse reductive dehalogenase-homologous genes in deep subseafloor sedimentary metagenomes.</title>
        <authorList>
            <person name="Kawai M."/>
            <person name="Futagami T."/>
            <person name="Toyoda A."/>
            <person name="Takaki Y."/>
            <person name="Nishi S."/>
            <person name="Hori S."/>
            <person name="Arai W."/>
            <person name="Tsubouchi T."/>
            <person name="Morono Y."/>
            <person name="Uchiyama I."/>
            <person name="Ito T."/>
            <person name="Fujiyama A."/>
            <person name="Inagaki F."/>
            <person name="Takami H."/>
        </authorList>
    </citation>
    <scope>NUCLEOTIDE SEQUENCE</scope>
    <source>
        <strain evidence="3">Expedition CK06-06</strain>
    </source>
</reference>
<feature type="non-terminal residue" evidence="3">
    <location>
        <position position="245"/>
    </location>
</feature>
<evidence type="ECO:0000256" key="1">
    <source>
        <dbReference type="SAM" id="Phobius"/>
    </source>
</evidence>
<dbReference type="GO" id="GO:0009060">
    <property type="term" value="P:aerobic respiration"/>
    <property type="evidence" value="ECO:0007669"/>
    <property type="project" value="InterPro"/>
</dbReference>
<dbReference type="Pfam" id="PF00115">
    <property type="entry name" value="COX1"/>
    <property type="match status" value="1"/>
</dbReference>
<evidence type="ECO:0000313" key="3">
    <source>
        <dbReference type="EMBL" id="GAG24100.1"/>
    </source>
</evidence>
<dbReference type="PANTHER" id="PTHR10422">
    <property type="entry name" value="CYTOCHROME C OXIDASE SUBUNIT 1"/>
    <property type="match status" value="1"/>
</dbReference>
<dbReference type="PROSITE" id="PS50855">
    <property type="entry name" value="COX1"/>
    <property type="match status" value="1"/>
</dbReference>
<dbReference type="SUPFAM" id="SSF81442">
    <property type="entry name" value="Cytochrome c oxidase subunit I-like"/>
    <property type="match status" value="1"/>
</dbReference>
<keyword evidence="1" id="KW-0472">Membrane</keyword>
<organism evidence="3">
    <name type="scientific">marine sediment metagenome</name>
    <dbReference type="NCBI Taxonomy" id="412755"/>
    <lineage>
        <taxon>unclassified sequences</taxon>
        <taxon>metagenomes</taxon>
        <taxon>ecological metagenomes</taxon>
    </lineage>
</organism>
<dbReference type="GO" id="GO:0020037">
    <property type="term" value="F:heme binding"/>
    <property type="evidence" value="ECO:0007669"/>
    <property type="project" value="InterPro"/>
</dbReference>
<comment type="caution">
    <text evidence="3">The sequence shown here is derived from an EMBL/GenBank/DDBJ whole genome shotgun (WGS) entry which is preliminary data.</text>
</comment>
<keyword evidence="1" id="KW-0812">Transmembrane</keyword>
<dbReference type="Gene3D" id="1.20.210.10">
    <property type="entry name" value="Cytochrome c oxidase-like, subunit I domain"/>
    <property type="match status" value="1"/>
</dbReference>
<feature type="transmembrane region" description="Helical" evidence="1">
    <location>
        <begin position="35"/>
        <end position="58"/>
    </location>
</feature>
<dbReference type="PRINTS" id="PR01165">
    <property type="entry name" value="CYCOXIDASEI"/>
</dbReference>
<dbReference type="GO" id="GO:0016020">
    <property type="term" value="C:membrane"/>
    <property type="evidence" value="ECO:0007669"/>
    <property type="project" value="InterPro"/>
</dbReference>
<name>X0W0Q6_9ZZZZ</name>
<feature type="transmembrane region" description="Helical" evidence="1">
    <location>
        <begin position="90"/>
        <end position="109"/>
    </location>
</feature>
<sequence>MAESIPSDGATARDGHHHEEPSFAKKYLFSTDHKMIAMQYMFTGMFMALIGGFMSYVFRMQLAFPGMDVPFYGMVNPANYNSLVTNHGTIMIFWVAMPVLIAAFGNFLIPLMCGCDDMVFPRINRLSYQIFLLSALVLLTSFFVQGGGFGGAWTAYPPLSAKAEYNLTPLGSSIWLVAVALEFIAFLLGGINFVTTAMNSRAPGMKLYDIPIVVWMIVLASVMFMISVGPLIAGAIMLLFDQNLG</sequence>
<accession>X0W0Q6</accession>
<dbReference type="InterPro" id="IPR036927">
    <property type="entry name" value="Cyt_c_oxase-like_su1_sf"/>
</dbReference>
<feature type="domain" description="Cytochrome oxidase subunit I profile" evidence="2">
    <location>
        <begin position="23"/>
        <end position="245"/>
    </location>
</feature>
<dbReference type="PANTHER" id="PTHR10422:SF18">
    <property type="entry name" value="CYTOCHROME C OXIDASE SUBUNIT 1"/>
    <property type="match status" value="1"/>
</dbReference>
<feature type="transmembrane region" description="Helical" evidence="1">
    <location>
        <begin position="207"/>
        <end position="240"/>
    </location>
</feature>
<keyword evidence="1" id="KW-1133">Transmembrane helix</keyword>